<dbReference type="GO" id="GO:0031145">
    <property type="term" value="P:anaphase-promoting complex-dependent catabolic process"/>
    <property type="evidence" value="ECO:0007669"/>
    <property type="project" value="TreeGrafter"/>
</dbReference>
<dbReference type="InterPro" id="IPR001680">
    <property type="entry name" value="WD40_rpt"/>
</dbReference>
<dbReference type="EMBL" id="JYNV01000244">
    <property type="protein sequence ID" value="KZM21477.1"/>
    <property type="molecule type" value="Genomic_DNA"/>
</dbReference>
<protein>
    <recommendedName>
        <fullName evidence="6">Anaphase-promoting complex subunit 4 WD40 domain-containing protein</fullName>
    </recommendedName>
</protein>
<evidence type="ECO:0000313" key="5">
    <source>
        <dbReference type="Proteomes" id="UP000076837"/>
    </source>
</evidence>
<gene>
    <name evidence="4" type="ORF">ST47_g7406</name>
</gene>
<feature type="compositionally biased region" description="Low complexity" evidence="3">
    <location>
        <begin position="212"/>
        <end position="227"/>
    </location>
</feature>
<reference evidence="4 5" key="1">
    <citation type="journal article" date="2016" name="Sci. Rep.">
        <title>Draft genome sequencing and secretome analysis of fungal phytopathogen Ascochyta rabiei provides insight into the necrotrophic effector repertoire.</title>
        <authorList>
            <person name="Verma S."/>
            <person name="Gazara R.K."/>
            <person name="Nizam S."/>
            <person name="Parween S."/>
            <person name="Chattopadhyay D."/>
            <person name="Verma P.K."/>
        </authorList>
    </citation>
    <scope>NUCLEOTIDE SEQUENCE [LARGE SCALE GENOMIC DNA]</scope>
    <source>
        <strain evidence="4 5">ArDII</strain>
    </source>
</reference>
<dbReference type="PANTHER" id="PTHR19918:SF5">
    <property type="entry name" value="MEIOSIS-SPECIFIC APC_C ACTIVATOR PROTEIN AMA1"/>
    <property type="match status" value="1"/>
</dbReference>
<dbReference type="SUPFAM" id="SSF50978">
    <property type="entry name" value="WD40 repeat-like"/>
    <property type="match status" value="1"/>
</dbReference>
<accession>A0A163AZ07</accession>
<dbReference type="GO" id="GO:1990757">
    <property type="term" value="F:ubiquitin ligase activator activity"/>
    <property type="evidence" value="ECO:0007669"/>
    <property type="project" value="TreeGrafter"/>
</dbReference>
<sequence length="893" mass="97388">MYVTDDESTPSESGYTTPPLSPTKTISTEGWSSPRTPGSPRKIRSYLPFCGIDYELESPSFTSPSSPTKLKFTPCLGAISIPEVFSPNCDFTLLDSTDDSLVKRDLIVCDRSSPQRSINVARSNSRSLPHTIDRSESAIPAIVSPLDFSRCPRDFYPHNKRRGSHRCSSDSSIDALVAKYATPPTNPAKISPDVEWDNDLTNSELDSRTKAPQQPVRSSSSPLRPSQWASRGGLLSPTRKSRTSTPDRFIHSRRPPAVTRESFELNKPVEREQISQHGHRAGGDPFSRRVRRSGRLNAELRGLREVHTVIAARSGGNMRSPNLRLRSSSLISTARHISAGAVWNVGGPSAVSDTVAAVSTGNRGMLGSRTTAPLYTSTFLSRADPEAELEAYERRLALALDVDQTARILRHTPPSSNRSGMKYDNTLPHAPHLWKDSAWVQFGVKSLLDAPQLRDDYYCTLLAYSHTARCLAVGLGNFVHLWSERDGVNTPESLNSLPTDAASDAHHITSLDFSSNQGGQAILAVGRADGRIVLWSPFDLEPRFDATQPKAVSCVAFRPTTVHRPSLRDRAITVPTEELLIGDEVGHIYFYSIEWPTETQSALFGWHGAMTLLARMTIHTQQICGLAWSAAGDMFASGGNDNNCYLFETKCVLQSNTSETTSATLNVREGPAGESIYTVTNRSGPVLHLPHTAAKHKWTLSAAVKAVAFCPWHRGLVAIGGGSNDRCIHFYHTRSGTCLATIDCAAQVTSLVWSQTHREIAATFGFAQPEHPYRIAVFAWPSCEQVVAVPWWDENRALCAVAYPGTPMGMPDVEAGDGGRERGEDGVWSRRGAEEGCLVVAASDMAIRFHEIWTTRKGGVRSGGLLGGTTGLLGGSDILEGLHGVEREGAVIR</sequence>
<dbReference type="Pfam" id="PF00400">
    <property type="entry name" value="WD40"/>
    <property type="match status" value="1"/>
</dbReference>
<evidence type="ECO:0000256" key="1">
    <source>
        <dbReference type="ARBA" id="ARBA00022574"/>
    </source>
</evidence>
<dbReference type="GO" id="GO:0005680">
    <property type="term" value="C:anaphase-promoting complex"/>
    <property type="evidence" value="ECO:0007669"/>
    <property type="project" value="TreeGrafter"/>
</dbReference>
<dbReference type="GO" id="GO:0010997">
    <property type="term" value="F:anaphase-promoting complex binding"/>
    <property type="evidence" value="ECO:0007669"/>
    <property type="project" value="InterPro"/>
</dbReference>
<evidence type="ECO:0008006" key="6">
    <source>
        <dbReference type="Google" id="ProtNLM"/>
    </source>
</evidence>
<dbReference type="InterPro" id="IPR036322">
    <property type="entry name" value="WD40_repeat_dom_sf"/>
</dbReference>
<keyword evidence="2" id="KW-0677">Repeat</keyword>
<feature type="compositionally biased region" description="Polar residues" evidence="3">
    <location>
        <begin position="10"/>
        <end position="36"/>
    </location>
</feature>
<proteinExistence type="predicted"/>
<dbReference type="SMART" id="SM00320">
    <property type="entry name" value="WD40"/>
    <property type="match status" value="3"/>
</dbReference>
<dbReference type="STRING" id="5454.A0A163AZ07"/>
<dbReference type="InterPro" id="IPR015943">
    <property type="entry name" value="WD40/YVTN_repeat-like_dom_sf"/>
</dbReference>
<dbReference type="Gene3D" id="2.130.10.10">
    <property type="entry name" value="YVTN repeat-like/Quinoprotein amine dehydrogenase"/>
    <property type="match status" value="1"/>
</dbReference>
<organism evidence="4 5">
    <name type="scientific">Didymella rabiei</name>
    <name type="common">Chickpea ascochyta blight fungus</name>
    <name type="synonym">Mycosphaerella rabiei</name>
    <dbReference type="NCBI Taxonomy" id="5454"/>
    <lineage>
        <taxon>Eukaryota</taxon>
        <taxon>Fungi</taxon>
        <taxon>Dikarya</taxon>
        <taxon>Ascomycota</taxon>
        <taxon>Pezizomycotina</taxon>
        <taxon>Dothideomycetes</taxon>
        <taxon>Pleosporomycetidae</taxon>
        <taxon>Pleosporales</taxon>
        <taxon>Pleosporineae</taxon>
        <taxon>Didymellaceae</taxon>
        <taxon>Ascochyta</taxon>
    </lineage>
</organism>
<evidence type="ECO:0000313" key="4">
    <source>
        <dbReference type="EMBL" id="KZM21477.1"/>
    </source>
</evidence>
<dbReference type="AlphaFoldDB" id="A0A163AZ07"/>
<feature type="region of interest" description="Disordered" evidence="3">
    <location>
        <begin position="1"/>
        <end position="39"/>
    </location>
</feature>
<name>A0A163AZ07_DIDRA</name>
<dbReference type="PANTHER" id="PTHR19918">
    <property type="entry name" value="CELL DIVISION CYCLE 20 CDC20 FIZZY -RELATED"/>
    <property type="match status" value="1"/>
</dbReference>
<dbReference type="InterPro" id="IPR033010">
    <property type="entry name" value="Cdc20/Fizzy"/>
</dbReference>
<dbReference type="Proteomes" id="UP000076837">
    <property type="component" value="Unassembled WGS sequence"/>
</dbReference>
<comment type="caution">
    <text evidence="4">The sequence shown here is derived from an EMBL/GenBank/DDBJ whole genome shotgun (WGS) entry which is preliminary data.</text>
</comment>
<dbReference type="GO" id="GO:1905786">
    <property type="term" value="P:positive regulation of anaphase-promoting complex-dependent catabolic process"/>
    <property type="evidence" value="ECO:0007669"/>
    <property type="project" value="TreeGrafter"/>
</dbReference>
<keyword evidence="5" id="KW-1185">Reference proteome</keyword>
<feature type="region of interest" description="Disordered" evidence="3">
    <location>
        <begin position="205"/>
        <end position="265"/>
    </location>
</feature>
<evidence type="ECO:0000256" key="3">
    <source>
        <dbReference type="SAM" id="MobiDB-lite"/>
    </source>
</evidence>
<keyword evidence="1" id="KW-0853">WD repeat</keyword>
<evidence type="ECO:0000256" key="2">
    <source>
        <dbReference type="ARBA" id="ARBA00022737"/>
    </source>
</evidence>